<keyword evidence="2" id="KW-1185">Reference proteome</keyword>
<protein>
    <submittedName>
        <fullName evidence="1">Uncharacterized protein</fullName>
    </submittedName>
</protein>
<gene>
    <name evidence="1" type="ORF">SAMN05660649_00185</name>
</gene>
<evidence type="ECO:0000313" key="1">
    <source>
        <dbReference type="EMBL" id="SFF95495.1"/>
    </source>
</evidence>
<name>A0A1I2MV99_9FIRM</name>
<accession>A0A1I2MV99</accession>
<evidence type="ECO:0000313" key="2">
    <source>
        <dbReference type="Proteomes" id="UP000199337"/>
    </source>
</evidence>
<reference evidence="2" key="1">
    <citation type="submission" date="2016-10" db="EMBL/GenBank/DDBJ databases">
        <authorList>
            <person name="Varghese N."/>
            <person name="Submissions S."/>
        </authorList>
    </citation>
    <scope>NUCLEOTIDE SEQUENCE [LARGE SCALE GENOMIC DNA]</scope>
    <source>
        <strain evidence="2">DSM 17038</strain>
    </source>
</reference>
<dbReference type="Proteomes" id="UP000199337">
    <property type="component" value="Unassembled WGS sequence"/>
</dbReference>
<organism evidence="1 2">
    <name type="scientific">Desulfotruncus arcticus DSM 17038</name>
    <dbReference type="NCBI Taxonomy" id="1121424"/>
    <lineage>
        <taxon>Bacteria</taxon>
        <taxon>Bacillati</taxon>
        <taxon>Bacillota</taxon>
        <taxon>Clostridia</taxon>
        <taxon>Eubacteriales</taxon>
        <taxon>Desulfallaceae</taxon>
        <taxon>Desulfotruncus</taxon>
    </lineage>
</organism>
<dbReference type="STRING" id="341036.SAMN05660649_00185"/>
<sequence>MLSNNYDFISNTWLLDVANLPNPFPKPFSKQGILRKDNRHYIYLNPPYATIHSDPVKVDLVKLDSFFSEGAPDADGVNHLFENYQHFEKFRKDINRNSLGAIVLP</sequence>
<dbReference type="AlphaFoldDB" id="A0A1I2MV99"/>
<proteinExistence type="predicted"/>
<dbReference type="EMBL" id="FOOX01000001">
    <property type="protein sequence ID" value="SFF95495.1"/>
    <property type="molecule type" value="Genomic_DNA"/>
</dbReference>